<evidence type="ECO:0000256" key="6">
    <source>
        <dbReference type="ARBA" id="ARBA00022989"/>
    </source>
</evidence>
<dbReference type="InterPro" id="IPR002401">
    <property type="entry name" value="Cyt_P450_E_grp-I"/>
</dbReference>
<keyword evidence="7 12" id="KW-0560">Oxidoreductase</keyword>
<evidence type="ECO:0000256" key="8">
    <source>
        <dbReference type="ARBA" id="ARBA00023004"/>
    </source>
</evidence>
<dbReference type="GO" id="GO:0004497">
    <property type="term" value="F:monooxygenase activity"/>
    <property type="evidence" value="ECO:0007669"/>
    <property type="project" value="UniProtKB-KW"/>
</dbReference>
<dbReference type="InterPro" id="IPR036396">
    <property type="entry name" value="Cyt_P450_sf"/>
</dbReference>
<evidence type="ECO:0000256" key="3">
    <source>
        <dbReference type="ARBA" id="ARBA00022617"/>
    </source>
</evidence>
<keyword evidence="9 12" id="KW-0503">Monooxygenase</keyword>
<dbReference type="SUPFAM" id="SSF48264">
    <property type="entry name" value="Cytochrome P450"/>
    <property type="match status" value="1"/>
</dbReference>
<feature type="binding site" description="axial binding residue" evidence="11">
    <location>
        <position position="445"/>
    </location>
    <ligand>
        <name>heme</name>
        <dbReference type="ChEBI" id="CHEBI:30413"/>
    </ligand>
    <ligandPart>
        <name>Fe</name>
        <dbReference type="ChEBI" id="CHEBI:18248"/>
    </ligandPart>
</feature>
<dbReference type="EMBL" id="KZ305021">
    <property type="protein sequence ID" value="PIA59202.1"/>
    <property type="molecule type" value="Genomic_DNA"/>
</dbReference>
<keyword evidence="6" id="KW-1133">Transmembrane helix</keyword>
<proteinExistence type="inferred from homology"/>
<dbReference type="PROSITE" id="PS00086">
    <property type="entry name" value="CYTOCHROME_P450"/>
    <property type="match status" value="1"/>
</dbReference>
<evidence type="ECO:0000256" key="10">
    <source>
        <dbReference type="ARBA" id="ARBA00023136"/>
    </source>
</evidence>
<dbReference type="GO" id="GO:0006629">
    <property type="term" value="P:lipid metabolic process"/>
    <property type="evidence" value="ECO:0007669"/>
    <property type="project" value="UniProtKB-ARBA"/>
</dbReference>
<dbReference type="PANTHER" id="PTHR24296">
    <property type="entry name" value="CYTOCHROME P450"/>
    <property type="match status" value="1"/>
</dbReference>
<evidence type="ECO:0000256" key="1">
    <source>
        <dbReference type="ARBA" id="ARBA00004167"/>
    </source>
</evidence>
<feature type="non-terminal residue" evidence="13">
    <location>
        <position position="491"/>
    </location>
</feature>
<evidence type="ECO:0000256" key="9">
    <source>
        <dbReference type="ARBA" id="ARBA00023033"/>
    </source>
</evidence>
<evidence type="ECO:0000256" key="5">
    <source>
        <dbReference type="ARBA" id="ARBA00022723"/>
    </source>
</evidence>
<dbReference type="GO" id="GO:0016020">
    <property type="term" value="C:membrane"/>
    <property type="evidence" value="ECO:0007669"/>
    <property type="project" value="UniProtKB-SubCell"/>
</dbReference>
<keyword evidence="14" id="KW-1185">Reference proteome</keyword>
<dbReference type="PRINTS" id="PR00385">
    <property type="entry name" value="P450"/>
</dbReference>
<protein>
    <recommendedName>
        <fullName evidence="15">Cytochrome P450</fullName>
    </recommendedName>
</protein>
<dbReference type="GO" id="GO:0020037">
    <property type="term" value="F:heme binding"/>
    <property type="evidence" value="ECO:0007669"/>
    <property type="project" value="InterPro"/>
</dbReference>
<dbReference type="InParanoid" id="A0A2G5EU30"/>
<dbReference type="STRING" id="218851.A0A2G5EU30"/>
<dbReference type="GO" id="GO:0005506">
    <property type="term" value="F:iron ion binding"/>
    <property type="evidence" value="ECO:0007669"/>
    <property type="project" value="InterPro"/>
</dbReference>
<dbReference type="GO" id="GO:0016705">
    <property type="term" value="F:oxidoreductase activity, acting on paired donors, with incorporation or reduction of molecular oxygen"/>
    <property type="evidence" value="ECO:0007669"/>
    <property type="project" value="InterPro"/>
</dbReference>
<dbReference type="Pfam" id="PF00067">
    <property type="entry name" value="p450"/>
    <property type="match status" value="1"/>
</dbReference>
<evidence type="ECO:0008006" key="15">
    <source>
        <dbReference type="Google" id="ProtNLM"/>
    </source>
</evidence>
<dbReference type="OrthoDB" id="1470350at2759"/>
<dbReference type="PRINTS" id="PR00463">
    <property type="entry name" value="EP450I"/>
</dbReference>
<evidence type="ECO:0000313" key="13">
    <source>
        <dbReference type="EMBL" id="PIA59202.1"/>
    </source>
</evidence>
<dbReference type="FunFam" id="1.10.630.10:FF:000044">
    <property type="entry name" value="Cytochrome P450"/>
    <property type="match status" value="1"/>
</dbReference>
<dbReference type="Gene3D" id="1.10.630.10">
    <property type="entry name" value="Cytochrome P450"/>
    <property type="match status" value="1"/>
</dbReference>
<name>A0A2G5EU30_AQUCA</name>
<organism evidence="13 14">
    <name type="scientific">Aquilegia coerulea</name>
    <name type="common">Rocky mountain columbine</name>
    <dbReference type="NCBI Taxonomy" id="218851"/>
    <lineage>
        <taxon>Eukaryota</taxon>
        <taxon>Viridiplantae</taxon>
        <taxon>Streptophyta</taxon>
        <taxon>Embryophyta</taxon>
        <taxon>Tracheophyta</taxon>
        <taxon>Spermatophyta</taxon>
        <taxon>Magnoliopsida</taxon>
        <taxon>Ranunculales</taxon>
        <taxon>Ranunculaceae</taxon>
        <taxon>Thalictroideae</taxon>
        <taxon>Aquilegia</taxon>
    </lineage>
</organism>
<comment type="subcellular location">
    <subcellularLocation>
        <location evidence="1">Membrane</location>
        <topology evidence="1">Single-pass membrane protein</topology>
    </subcellularLocation>
</comment>
<evidence type="ECO:0000256" key="4">
    <source>
        <dbReference type="ARBA" id="ARBA00022692"/>
    </source>
</evidence>
<comment type="cofactor">
    <cofactor evidence="11">
        <name>heme</name>
        <dbReference type="ChEBI" id="CHEBI:30413"/>
    </cofactor>
</comment>
<accession>A0A2G5EU30</accession>
<comment type="similarity">
    <text evidence="2 12">Belongs to the cytochrome P450 family.</text>
</comment>
<evidence type="ECO:0000313" key="14">
    <source>
        <dbReference type="Proteomes" id="UP000230069"/>
    </source>
</evidence>
<evidence type="ECO:0000256" key="7">
    <source>
        <dbReference type="ARBA" id="ARBA00023002"/>
    </source>
</evidence>
<keyword evidence="3 11" id="KW-0349">Heme</keyword>
<reference evidence="13 14" key="1">
    <citation type="submission" date="2017-09" db="EMBL/GenBank/DDBJ databases">
        <title>WGS assembly of Aquilegia coerulea Goldsmith.</title>
        <authorList>
            <person name="Hodges S."/>
            <person name="Kramer E."/>
            <person name="Nordborg M."/>
            <person name="Tomkins J."/>
            <person name="Borevitz J."/>
            <person name="Derieg N."/>
            <person name="Yan J."/>
            <person name="Mihaltcheva S."/>
            <person name="Hayes R.D."/>
            <person name="Rokhsar D."/>
        </authorList>
    </citation>
    <scope>NUCLEOTIDE SEQUENCE [LARGE SCALE GENOMIC DNA]</scope>
    <source>
        <strain evidence="14">cv. Goldsmith</strain>
    </source>
</reference>
<dbReference type="Proteomes" id="UP000230069">
    <property type="component" value="Unassembled WGS sequence"/>
</dbReference>
<dbReference type="CDD" id="cd11064">
    <property type="entry name" value="CYP86A"/>
    <property type="match status" value="1"/>
</dbReference>
<gene>
    <name evidence="13" type="ORF">AQUCO_00400229v1</name>
</gene>
<evidence type="ECO:0000256" key="11">
    <source>
        <dbReference type="PIRSR" id="PIRSR602401-1"/>
    </source>
</evidence>
<evidence type="ECO:0000256" key="2">
    <source>
        <dbReference type="ARBA" id="ARBA00010617"/>
    </source>
</evidence>
<sequence>MLYPVIHSLRQRKHHGLPIWPFFGMLPSLINGLRTHVYEMTTTVLQNQNWTYKFKGARLTNFDAVVTSDPCNIEYMLKTKFTNFVKGEFSYTHMCDLLGDGIFNVDGDMWRRQRKISSLYFHSVEFRSMMEDSLAKLIHSRLLPILEDFIKQSKSFDLQDLLLRLTFDNVCIITLGVDPGCLRTGLPEIPFAKAFETATDAMMIRFNTPMFLWKAMQHLDLGWERKLKTSIRQVDEFANKILHTRKNEIYSTLDAKKSSRDRDLLTVFMESKDDEGKLYTDKFLRDICISFILAGRDTSAIALTWFFWLLHQYPRAEEQIFTEICQILGQRENLKMKEDTDSITFMPEEIKKMDYLQATLSETLRLYPSVPIDSKEALEDDMLPNGTKLKKGARVLYSIYTMGRMENLWGKDCKGFKPERWLKDGKFMNESPYKFMAFHAGPRLCLGKDFAYYQMKVIAASIIYRYRVKVVENHPVTYRLSLTYYMKYGLN</sequence>
<evidence type="ECO:0000256" key="12">
    <source>
        <dbReference type="RuleBase" id="RU000461"/>
    </source>
</evidence>
<dbReference type="GO" id="GO:0044550">
    <property type="term" value="P:secondary metabolite biosynthetic process"/>
    <property type="evidence" value="ECO:0007669"/>
    <property type="project" value="UniProtKB-ARBA"/>
</dbReference>
<dbReference type="InterPro" id="IPR017972">
    <property type="entry name" value="Cyt_P450_CS"/>
</dbReference>
<keyword evidence="4" id="KW-0812">Transmembrane</keyword>
<keyword evidence="5 11" id="KW-0479">Metal-binding</keyword>
<keyword evidence="10" id="KW-0472">Membrane</keyword>
<dbReference type="InterPro" id="IPR001128">
    <property type="entry name" value="Cyt_P450"/>
</dbReference>
<keyword evidence="8 11" id="KW-0408">Iron</keyword>
<dbReference type="AlphaFoldDB" id="A0A2G5EU30"/>